<evidence type="ECO:0000313" key="2">
    <source>
        <dbReference type="Proteomes" id="UP001166286"/>
    </source>
</evidence>
<dbReference type="EMBL" id="JAFEKC020000013">
    <property type="protein sequence ID" value="KAK0511630.1"/>
    <property type="molecule type" value="Genomic_DNA"/>
</dbReference>
<evidence type="ECO:0000313" key="1">
    <source>
        <dbReference type="EMBL" id="KAK0511630.1"/>
    </source>
</evidence>
<sequence length="72" mass="7968">MLASSDPSHTCTALSCFFLACSNADAVGIMQTPLEKAHVVRAEKKKRREEIKAKRLAVLKEAREKKARAKKA</sequence>
<name>A0AA39QYR5_9LECA</name>
<dbReference type="Proteomes" id="UP001166286">
    <property type="component" value="Unassembled WGS sequence"/>
</dbReference>
<keyword evidence="2" id="KW-1185">Reference proteome</keyword>
<protein>
    <submittedName>
        <fullName evidence="1">Uncharacterized protein</fullName>
    </submittedName>
</protein>
<comment type="caution">
    <text evidence="1">The sequence shown here is derived from an EMBL/GenBank/DDBJ whole genome shotgun (WGS) entry which is preliminary data.</text>
</comment>
<gene>
    <name evidence="1" type="ORF">JMJ35_006203</name>
</gene>
<proteinExistence type="predicted"/>
<accession>A0AA39QYR5</accession>
<reference evidence="1" key="1">
    <citation type="submission" date="2023-03" db="EMBL/GenBank/DDBJ databases">
        <title>Complete genome of Cladonia borealis.</title>
        <authorList>
            <person name="Park H."/>
        </authorList>
    </citation>
    <scope>NUCLEOTIDE SEQUENCE</scope>
    <source>
        <strain evidence="1">ANT050790</strain>
    </source>
</reference>
<organism evidence="1 2">
    <name type="scientific">Cladonia borealis</name>
    <dbReference type="NCBI Taxonomy" id="184061"/>
    <lineage>
        <taxon>Eukaryota</taxon>
        <taxon>Fungi</taxon>
        <taxon>Dikarya</taxon>
        <taxon>Ascomycota</taxon>
        <taxon>Pezizomycotina</taxon>
        <taxon>Lecanoromycetes</taxon>
        <taxon>OSLEUM clade</taxon>
        <taxon>Lecanoromycetidae</taxon>
        <taxon>Lecanorales</taxon>
        <taxon>Lecanorineae</taxon>
        <taxon>Cladoniaceae</taxon>
        <taxon>Cladonia</taxon>
    </lineage>
</organism>
<dbReference type="AlphaFoldDB" id="A0AA39QYR5"/>